<comment type="subcellular location">
    <subcellularLocation>
        <location evidence="1">Membrane</location>
        <topology evidence="1">Single-pass type IV membrane protein</topology>
    </subcellularLocation>
</comment>
<dbReference type="PANTHER" id="PTHR19957:SF307">
    <property type="entry name" value="PROTEIN SSO1-RELATED"/>
    <property type="match status" value="1"/>
</dbReference>
<dbReference type="SUPFAM" id="SSF47661">
    <property type="entry name" value="t-snare proteins"/>
    <property type="match status" value="1"/>
</dbReference>
<evidence type="ECO:0000256" key="7">
    <source>
        <dbReference type="SAM" id="Phobius"/>
    </source>
</evidence>
<dbReference type="Pfam" id="PF05739">
    <property type="entry name" value="SNARE"/>
    <property type="match status" value="1"/>
</dbReference>
<dbReference type="GO" id="GO:0000149">
    <property type="term" value="F:SNARE binding"/>
    <property type="evidence" value="ECO:0007669"/>
    <property type="project" value="TreeGrafter"/>
</dbReference>
<feature type="transmembrane region" description="Helical" evidence="7">
    <location>
        <begin position="271"/>
        <end position="293"/>
    </location>
</feature>
<dbReference type="OrthoDB" id="10035606at2759"/>
<dbReference type="Gene3D" id="1.20.5.110">
    <property type="match status" value="1"/>
</dbReference>
<sequence length="294" mass="33823">MSQARDRLKEFKKKAVIDTNDLTIDVENGSDEINFFLTRIRNQKNELDQIQQSILHIKKMQTKILSNPALDNKTKDELENLMREAKKLFNNIRKEIKETTKIVTDEEKSTNDKYIASVRIKRTQLNALLRQFTEITNEFYTSESDYKDRYKQKLNDQLAITGKNLRPEEIDQLIDKGEASIFTEGIIANTKGAIESVKEIENTHAEILKIAKNLEQIHEMFQDMNNLIVEQGIEVDNIEHNIIVTQDYVEKANVDIEKAVTSKGKTRKNKCILLVIGIVILVIIIISVSVSFAT</sequence>
<dbReference type="SMART" id="SM00397">
    <property type="entry name" value="t_SNARE"/>
    <property type="match status" value="1"/>
</dbReference>
<dbReference type="InterPro" id="IPR006011">
    <property type="entry name" value="Syntaxin_N"/>
</dbReference>
<organism evidence="9 10">
    <name type="scientific">Intoshia linei</name>
    <dbReference type="NCBI Taxonomy" id="1819745"/>
    <lineage>
        <taxon>Eukaryota</taxon>
        <taxon>Metazoa</taxon>
        <taxon>Spiralia</taxon>
        <taxon>Lophotrochozoa</taxon>
        <taxon>Mesozoa</taxon>
        <taxon>Orthonectida</taxon>
        <taxon>Rhopaluridae</taxon>
        <taxon>Intoshia</taxon>
    </lineage>
</organism>
<evidence type="ECO:0000256" key="2">
    <source>
        <dbReference type="ARBA" id="ARBA00009063"/>
    </source>
</evidence>
<dbReference type="InterPro" id="IPR045242">
    <property type="entry name" value="Syntaxin"/>
</dbReference>
<keyword evidence="3 7" id="KW-0812">Transmembrane</keyword>
<dbReference type="GO" id="GO:0048278">
    <property type="term" value="P:vesicle docking"/>
    <property type="evidence" value="ECO:0007669"/>
    <property type="project" value="TreeGrafter"/>
</dbReference>
<gene>
    <name evidence="9" type="ORF">A3Q56_01099</name>
</gene>
<dbReference type="SMART" id="SM00503">
    <property type="entry name" value="SynN"/>
    <property type="match status" value="1"/>
</dbReference>
<dbReference type="Pfam" id="PF00804">
    <property type="entry name" value="Syntaxin"/>
    <property type="match status" value="1"/>
</dbReference>
<dbReference type="PROSITE" id="PS50192">
    <property type="entry name" value="T_SNARE"/>
    <property type="match status" value="1"/>
</dbReference>
<evidence type="ECO:0000256" key="5">
    <source>
        <dbReference type="ARBA" id="ARBA00023136"/>
    </source>
</evidence>
<dbReference type="GO" id="GO:0005886">
    <property type="term" value="C:plasma membrane"/>
    <property type="evidence" value="ECO:0007669"/>
    <property type="project" value="TreeGrafter"/>
</dbReference>
<feature type="domain" description="T-SNARE coiled-coil homology" evidence="8">
    <location>
        <begin position="197"/>
        <end position="259"/>
    </location>
</feature>
<keyword evidence="10" id="KW-1185">Reference proteome</keyword>
<dbReference type="GO" id="GO:0006886">
    <property type="term" value="P:intracellular protein transport"/>
    <property type="evidence" value="ECO:0007669"/>
    <property type="project" value="TreeGrafter"/>
</dbReference>
<feature type="coiled-coil region" evidence="6">
    <location>
        <begin position="33"/>
        <end position="102"/>
    </location>
</feature>
<evidence type="ECO:0000256" key="3">
    <source>
        <dbReference type="ARBA" id="ARBA00022692"/>
    </source>
</evidence>
<evidence type="ECO:0000256" key="4">
    <source>
        <dbReference type="ARBA" id="ARBA00022989"/>
    </source>
</evidence>
<dbReference type="EMBL" id="LWCA01000077">
    <property type="protein sequence ID" value="OAF71142.1"/>
    <property type="molecule type" value="Genomic_DNA"/>
</dbReference>
<dbReference type="Gene3D" id="1.20.58.70">
    <property type="match status" value="1"/>
</dbReference>
<keyword evidence="5 7" id="KW-0472">Membrane</keyword>
<dbReference type="GO" id="GO:0005484">
    <property type="term" value="F:SNAP receptor activity"/>
    <property type="evidence" value="ECO:0007669"/>
    <property type="project" value="TreeGrafter"/>
</dbReference>
<dbReference type="InterPro" id="IPR000727">
    <property type="entry name" value="T_SNARE_dom"/>
</dbReference>
<keyword evidence="4 7" id="KW-1133">Transmembrane helix</keyword>
<keyword evidence="6" id="KW-0175">Coiled coil</keyword>
<accession>A0A177BBX8</accession>
<dbReference type="Proteomes" id="UP000078046">
    <property type="component" value="Unassembled WGS sequence"/>
</dbReference>
<evidence type="ECO:0000256" key="1">
    <source>
        <dbReference type="ARBA" id="ARBA00004211"/>
    </source>
</evidence>
<dbReference type="InterPro" id="IPR010989">
    <property type="entry name" value="SNARE"/>
</dbReference>
<evidence type="ECO:0000259" key="8">
    <source>
        <dbReference type="PROSITE" id="PS50192"/>
    </source>
</evidence>
<dbReference type="CDD" id="cd15848">
    <property type="entry name" value="SNARE_syntaxin1-like"/>
    <property type="match status" value="1"/>
</dbReference>
<dbReference type="GO" id="GO:0012505">
    <property type="term" value="C:endomembrane system"/>
    <property type="evidence" value="ECO:0007669"/>
    <property type="project" value="TreeGrafter"/>
</dbReference>
<name>A0A177BBX8_9BILA</name>
<evidence type="ECO:0000256" key="6">
    <source>
        <dbReference type="SAM" id="Coils"/>
    </source>
</evidence>
<dbReference type="GO" id="GO:0006906">
    <property type="term" value="P:vesicle fusion"/>
    <property type="evidence" value="ECO:0007669"/>
    <property type="project" value="TreeGrafter"/>
</dbReference>
<comment type="caution">
    <text evidence="9">The sequence shown here is derived from an EMBL/GenBank/DDBJ whole genome shotgun (WGS) entry which is preliminary data.</text>
</comment>
<protein>
    <recommendedName>
        <fullName evidence="8">t-SNARE coiled-coil homology domain-containing protein</fullName>
    </recommendedName>
</protein>
<proteinExistence type="inferred from homology"/>
<dbReference type="PANTHER" id="PTHR19957">
    <property type="entry name" value="SYNTAXIN"/>
    <property type="match status" value="1"/>
</dbReference>
<dbReference type="GO" id="GO:0006887">
    <property type="term" value="P:exocytosis"/>
    <property type="evidence" value="ECO:0007669"/>
    <property type="project" value="TreeGrafter"/>
</dbReference>
<dbReference type="GO" id="GO:0031201">
    <property type="term" value="C:SNARE complex"/>
    <property type="evidence" value="ECO:0007669"/>
    <property type="project" value="TreeGrafter"/>
</dbReference>
<reference evidence="9 10" key="1">
    <citation type="submission" date="2016-04" db="EMBL/GenBank/DDBJ databases">
        <title>The genome of Intoshia linei affirms orthonectids as highly simplified spiralians.</title>
        <authorList>
            <person name="Mikhailov K.V."/>
            <person name="Slusarev G.S."/>
            <person name="Nikitin M.A."/>
            <person name="Logacheva M.D."/>
            <person name="Penin A."/>
            <person name="Aleoshin V."/>
            <person name="Panchin Y.V."/>
        </authorList>
    </citation>
    <scope>NUCLEOTIDE SEQUENCE [LARGE SCALE GENOMIC DNA]</scope>
    <source>
        <strain evidence="9">Intl2013</strain>
        <tissue evidence="9">Whole animal</tissue>
    </source>
</reference>
<evidence type="ECO:0000313" key="10">
    <source>
        <dbReference type="Proteomes" id="UP000078046"/>
    </source>
</evidence>
<dbReference type="AlphaFoldDB" id="A0A177BBX8"/>
<evidence type="ECO:0000313" key="9">
    <source>
        <dbReference type="EMBL" id="OAF71142.1"/>
    </source>
</evidence>
<comment type="similarity">
    <text evidence="2">Belongs to the syntaxin family.</text>
</comment>